<dbReference type="Pfam" id="PF02517">
    <property type="entry name" value="Rce1-like"/>
    <property type="match status" value="1"/>
</dbReference>
<dbReference type="RefSeq" id="WP_219082833.1">
    <property type="nucleotide sequence ID" value="NZ_CP079216.1"/>
</dbReference>
<proteinExistence type="predicted"/>
<dbReference type="InterPro" id="IPR003675">
    <property type="entry name" value="Rce1/LyrA-like_dom"/>
</dbReference>
<evidence type="ECO:0000313" key="4">
    <source>
        <dbReference type="Proteomes" id="UP000824504"/>
    </source>
</evidence>
<evidence type="ECO:0000259" key="2">
    <source>
        <dbReference type="Pfam" id="PF02517"/>
    </source>
</evidence>
<evidence type="ECO:0000313" key="3">
    <source>
        <dbReference type="EMBL" id="QXT63180.1"/>
    </source>
</evidence>
<keyword evidence="4" id="KW-1185">Reference proteome</keyword>
<feature type="transmembrane region" description="Helical" evidence="1">
    <location>
        <begin position="125"/>
        <end position="148"/>
    </location>
</feature>
<keyword evidence="3" id="KW-0645">Protease</keyword>
<keyword evidence="1" id="KW-0472">Membrane</keyword>
<keyword evidence="3" id="KW-0378">Hydrolase</keyword>
<feature type="transmembrane region" description="Helical" evidence="1">
    <location>
        <begin position="63"/>
        <end position="85"/>
    </location>
</feature>
<dbReference type="Proteomes" id="UP000824504">
    <property type="component" value="Chromosome"/>
</dbReference>
<feature type="transmembrane region" description="Helical" evidence="1">
    <location>
        <begin position="160"/>
        <end position="180"/>
    </location>
</feature>
<accession>A0ABX8SL84</accession>
<dbReference type="EMBL" id="CP079216">
    <property type="protein sequence ID" value="QXT63180.1"/>
    <property type="molecule type" value="Genomic_DNA"/>
</dbReference>
<feature type="transmembrane region" description="Helical" evidence="1">
    <location>
        <begin position="97"/>
        <end position="119"/>
    </location>
</feature>
<feature type="domain" description="CAAX prenyl protease 2/Lysostaphin resistance protein A-like" evidence="2">
    <location>
        <begin position="125"/>
        <end position="222"/>
    </location>
</feature>
<keyword evidence="1" id="KW-1133">Transmembrane helix</keyword>
<gene>
    <name evidence="3" type="ORF">KDB89_01455</name>
</gene>
<keyword evidence="3" id="KW-0482">Metalloprotease</keyword>
<reference evidence="3 4" key="1">
    <citation type="submission" date="2021-07" db="EMBL/GenBank/DDBJ databases">
        <title>complete genome sequencing of Tessaracoccus sp.J1M15.</title>
        <authorList>
            <person name="Bae J.-W."/>
            <person name="Kim D.-y."/>
        </authorList>
    </citation>
    <scope>NUCLEOTIDE SEQUENCE [LARGE SCALE GENOMIC DNA]</scope>
    <source>
        <strain evidence="3 4">J1M15</strain>
    </source>
</reference>
<feature type="transmembrane region" description="Helical" evidence="1">
    <location>
        <begin position="186"/>
        <end position="203"/>
    </location>
</feature>
<sequence>MTAPVPDATPMRGTDAWRVAPRPWIGLVIWAVYIIVVYSLEAFSGVRYDALSDSAGNLVRFGIIPLAVGSALLIATVTALGWWRPVLVDDRPVTRRWLWALPALMTVVMISNLFATRWAGIQFDYLVLALALGVCVGFAEEVLARGLLITALRARLGEPWVWFISSALFGIMHAFNAVLGSPLGTSLLQAALAFASGSVFYLLRRLTGWLWPAILLHAIWDFSQFTSGLSPIG</sequence>
<keyword evidence="1" id="KW-0812">Transmembrane</keyword>
<protein>
    <submittedName>
        <fullName evidence="3">CPBP family intramembrane metalloprotease</fullName>
    </submittedName>
</protein>
<evidence type="ECO:0000256" key="1">
    <source>
        <dbReference type="SAM" id="Phobius"/>
    </source>
</evidence>
<dbReference type="GO" id="GO:0008237">
    <property type="term" value="F:metallopeptidase activity"/>
    <property type="evidence" value="ECO:0007669"/>
    <property type="project" value="UniProtKB-KW"/>
</dbReference>
<name>A0ABX8SL84_9ACTN</name>
<organism evidence="3 4">
    <name type="scientific">Tessaracoccus palaemonis</name>
    <dbReference type="NCBI Taxonomy" id="2829499"/>
    <lineage>
        <taxon>Bacteria</taxon>
        <taxon>Bacillati</taxon>
        <taxon>Actinomycetota</taxon>
        <taxon>Actinomycetes</taxon>
        <taxon>Propionibacteriales</taxon>
        <taxon>Propionibacteriaceae</taxon>
        <taxon>Tessaracoccus</taxon>
    </lineage>
</organism>
<feature type="transmembrane region" description="Helical" evidence="1">
    <location>
        <begin position="24"/>
        <end position="43"/>
    </location>
</feature>